<accession>A0A0C3S089</accession>
<dbReference type="InterPro" id="IPR052350">
    <property type="entry name" value="Metallo-dep_Lactonases"/>
</dbReference>
<reference evidence="2 3" key="1">
    <citation type="journal article" date="2014" name="PLoS Genet.">
        <title>Analysis of the Phlebiopsis gigantea genome, transcriptome and secretome provides insight into its pioneer colonization strategies of wood.</title>
        <authorList>
            <person name="Hori C."/>
            <person name="Ishida T."/>
            <person name="Igarashi K."/>
            <person name="Samejima M."/>
            <person name="Suzuki H."/>
            <person name="Master E."/>
            <person name="Ferreira P."/>
            <person name="Ruiz-Duenas F.J."/>
            <person name="Held B."/>
            <person name="Canessa P."/>
            <person name="Larrondo L.F."/>
            <person name="Schmoll M."/>
            <person name="Druzhinina I.S."/>
            <person name="Kubicek C.P."/>
            <person name="Gaskell J.A."/>
            <person name="Kersten P."/>
            <person name="St John F."/>
            <person name="Glasner J."/>
            <person name="Sabat G."/>
            <person name="Splinter BonDurant S."/>
            <person name="Syed K."/>
            <person name="Yadav J."/>
            <person name="Mgbeahuruike A.C."/>
            <person name="Kovalchuk A."/>
            <person name="Asiegbu F.O."/>
            <person name="Lackner G."/>
            <person name="Hoffmeister D."/>
            <person name="Rencoret J."/>
            <person name="Gutierrez A."/>
            <person name="Sun H."/>
            <person name="Lindquist E."/>
            <person name="Barry K."/>
            <person name="Riley R."/>
            <person name="Grigoriev I.V."/>
            <person name="Henrissat B."/>
            <person name="Kues U."/>
            <person name="Berka R.M."/>
            <person name="Martinez A.T."/>
            <person name="Covert S.F."/>
            <person name="Blanchette R.A."/>
            <person name="Cullen D."/>
        </authorList>
    </citation>
    <scope>NUCLEOTIDE SEQUENCE [LARGE SCALE GENOMIC DNA]</scope>
    <source>
        <strain evidence="2 3">11061_1 CR5-6</strain>
    </source>
</reference>
<evidence type="ECO:0000256" key="1">
    <source>
        <dbReference type="SAM" id="MobiDB-lite"/>
    </source>
</evidence>
<name>A0A0C3S089_PHLG1</name>
<feature type="region of interest" description="Disordered" evidence="1">
    <location>
        <begin position="1"/>
        <end position="50"/>
    </location>
</feature>
<evidence type="ECO:0000313" key="3">
    <source>
        <dbReference type="Proteomes" id="UP000053257"/>
    </source>
</evidence>
<dbReference type="Gene3D" id="3.20.20.140">
    <property type="entry name" value="Metal-dependent hydrolases"/>
    <property type="match status" value="1"/>
</dbReference>
<dbReference type="InterPro" id="IPR032466">
    <property type="entry name" value="Metal_Hydrolase"/>
</dbReference>
<sequence>MSSSLPPVPPSPGVGARRKGPKSLPRLPMSVFTPPPSGTSDNFPRPPSPSTIIPEKVIDAHVVAPGGDLSKWTQEIDSALSGRIAGAVVSLTGTEPSEIEKAIELLRSSASQTPAVAILVPFSLDQGVPAETPAYLSSPSTTGPRIVLSTVYTRYNPSSVEALRWALEKGFTIDIDIETNLRAGEGAWEDLEEFLTKAIPTAFTGKIILSNILPPPDDLSLPIVKLLTHPSYNDYQSQSAALSLYANVFIKFTPPVWGSPTPAAPEGEPTSDTFDKKEWKKRIKMYIGPALEAFGYERILFGSSPSPSSRAKSSAGDWYELARESFAELGTEQEDIDLVFFGNAKRVYSS</sequence>
<dbReference type="PANTHER" id="PTHR43569:SF2">
    <property type="entry name" value="AMIDOHYDROLASE-RELATED DOMAIN-CONTAINING PROTEIN"/>
    <property type="match status" value="1"/>
</dbReference>
<dbReference type="SUPFAM" id="SSF51556">
    <property type="entry name" value="Metallo-dependent hydrolases"/>
    <property type="match status" value="1"/>
</dbReference>
<gene>
    <name evidence="2" type="ORF">PHLGIDRAFT_384406</name>
</gene>
<dbReference type="EMBL" id="KN840482">
    <property type="protein sequence ID" value="KIP08256.1"/>
    <property type="molecule type" value="Genomic_DNA"/>
</dbReference>
<dbReference type="STRING" id="745531.A0A0C3S089"/>
<protein>
    <recommendedName>
        <fullName evidence="4">Amidohydrolase-related domain-containing protein</fullName>
    </recommendedName>
</protein>
<evidence type="ECO:0008006" key="4">
    <source>
        <dbReference type="Google" id="ProtNLM"/>
    </source>
</evidence>
<dbReference type="AlphaFoldDB" id="A0A0C3S089"/>
<organism evidence="2 3">
    <name type="scientific">Phlebiopsis gigantea (strain 11061_1 CR5-6)</name>
    <name type="common">White-rot fungus</name>
    <name type="synonym">Peniophora gigantea</name>
    <dbReference type="NCBI Taxonomy" id="745531"/>
    <lineage>
        <taxon>Eukaryota</taxon>
        <taxon>Fungi</taxon>
        <taxon>Dikarya</taxon>
        <taxon>Basidiomycota</taxon>
        <taxon>Agaricomycotina</taxon>
        <taxon>Agaricomycetes</taxon>
        <taxon>Polyporales</taxon>
        <taxon>Phanerochaetaceae</taxon>
        <taxon>Phlebiopsis</taxon>
    </lineage>
</organism>
<dbReference type="Proteomes" id="UP000053257">
    <property type="component" value="Unassembled WGS sequence"/>
</dbReference>
<evidence type="ECO:0000313" key="2">
    <source>
        <dbReference type="EMBL" id="KIP08256.1"/>
    </source>
</evidence>
<keyword evidence="3" id="KW-1185">Reference proteome</keyword>
<dbReference type="HOGENOM" id="CLU_066897_0_0_1"/>
<dbReference type="PANTHER" id="PTHR43569">
    <property type="entry name" value="AMIDOHYDROLASE"/>
    <property type="match status" value="1"/>
</dbReference>
<proteinExistence type="predicted"/>
<feature type="compositionally biased region" description="Pro residues" evidence="1">
    <location>
        <begin position="1"/>
        <end position="12"/>
    </location>
</feature>
<dbReference type="OrthoDB" id="2135488at2759"/>